<dbReference type="AlphaFoldDB" id="A0A8S1M056"/>
<accession>A0A8S1M056</accession>
<name>A0A8S1M056_9CILI</name>
<protein>
    <submittedName>
        <fullName evidence="1">Uncharacterized protein</fullName>
    </submittedName>
</protein>
<proteinExistence type="predicted"/>
<evidence type="ECO:0000313" key="1">
    <source>
        <dbReference type="EMBL" id="CAD8071715.1"/>
    </source>
</evidence>
<dbReference type="OrthoDB" id="309130at2759"/>
<gene>
    <name evidence="1" type="ORF">PSON_ATCC_30995.1.T0280227</name>
</gene>
<organism evidence="1 2">
    <name type="scientific">Paramecium sonneborni</name>
    <dbReference type="NCBI Taxonomy" id="65129"/>
    <lineage>
        <taxon>Eukaryota</taxon>
        <taxon>Sar</taxon>
        <taxon>Alveolata</taxon>
        <taxon>Ciliophora</taxon>
        <taxon>Intramacronucleata</taxon>
        <taxon>Oligohymenophorea</taxon>
        <taxon>Peniculida</taxon>
        <taxon>Parameciidae</taxon>
        <taxon>Paramecium</taxon>
    </lineage>
</organism>
<comment type="caution">
    <text evidence="1">The sequence shown here is derived from an EMBL/GenBank/DDBJ whole genome shotgun (WGS) entry which is preliminary data.</text>
</comment>
<evidence type="ECO:0000313" key="2">
    <source>
        <dbReference type="Proteomes" id="UP000692954"/>
    </source>
</evidence>
<reference evidence="1" key="1">
    <citation type="submission" date="2021-01" db="EMBL/GenBank/DDBJ databases">
        <authorList>
            <consortium name="Genoscope - CEA"/>
            <person name="William W."/>
        </authorList>
    </citation>
    <scope>NUCLEOTIDE SEQUENCE</scope>
</reference>
<dbReference type="Proteomes" id="UP000692954">
    <property type="component" value="Unassembled WGS sequence"/>
</dbReference>
<sequence>MYFCCISQTYDEVSDGTTLRDNYQENLFTDVYETENQYLQLVGEENYSLTIKSSQNIFPKEESSSQSFPLELLSIVFDKSKYIREINNIFIPYSKDLKLFSHLIENNHSKQIYTLDNKYLHFPTNYKQIKQISKEWTSRFDLTIIDCFNNDIERILKNIHQINQLSNNQVFIFKYCTKPNRIISQIMENLQTQREELMLISIGGQQSYYLFFYGLLTSTKNYSRFYTIKNLLLEDIQCRAQYNVLVHKLLEYILGIGISFSKIAQIIGKIKLKYEEELKKQFSKSLLQIFLNQIINEKPVDYKIVQRIFKDFLIQDQNSSTLILNIDQISHTIKNITQDQANSYNKKYSNEFTNKKKSNSTIDLCKQSN</sequence>
<keyword evidence="2" id="KW-1185">Reference proteome</keyword>
<dbReference type="EMBL" id="CAJJDN010000028">
    <property type="protein sequence ID" value="CAD8071715.1"/>
    <property type="molecule type" value="Genomic_DNA"/>
</dbReference>